<evidence type="ECO:0000313" key="2">
    <source>
        <dbReference type="Proteomes" id="UP000789405"/>
    </source>
</evidence>
<sequence>MILKRSIKNTYVSTFSGSFDRSKLLNYSKSYYQEANCIKSQEWDFRGDSKTMKIATSKGDANDTTKN</sequence>
<dbReference type="Proteomes" id="UP000789405">
    <property type="component" value="Unassembled WGS sequence"/>
</dbReference>
<gene>
    <name evidence="1" type="ORF">DERYTH_LOCUS3990</name>
</gene>
<evidence type="ECO:0000313" key="1">
    <source>
        <dbReference type="EMBL" id="CAG8523509.1"/>
    </source>
</evidence>
<protein>
    <submittedName>
        <fullName evidence="1">6674_t:CDS:1</fullName>
    </submittedName>
</protein>
<dbReference type="EMBL" id="CAJVPY010001475">
    <property type="protein sequence ID" value="CAG8523509.1"/>
    <property type="molecule type" value="Genomic_DNA"/>
</dbReference>
<comment type="caution">
    <text evidence="1">The sequence shown here is derived from an EMBL/GenBank/DDBJ whole genome shotgun (WGS) entry which is preliminary data.</text>
</comment>
<keyword evidence="2" id="KW-1185">Reference proteome</keyword>
<name>A0A9N9FBN2_9GLOM</name>
<organism evidence="1 2">
    <name type="scientific">Dentiscutata erythropus</name>
    <dbReference type="NCBI Taxonomy" id="1348616"/>
    <lineage>
        <taxon>Eukaryota</taxon>
        <taxon>Fungi</taxon>
        <taxon>Fungi incertae sedis</taxon>
        <taxon>Mucoromycota</taxon>
        <taxon>Glomeromycotina</taxon>
        <taxon>Glomeromycetes</taxon>
        <taxon>Diversisporales</taxon>
        <taxon>Gigasporaceae</taxon>
        <taxon>Dentiscutata</taxon>
    </lineage>
</organism>
<accession>A0A9N9FBN2</accession>
<proteinExistence type="predicted"/>
<dbReference type="AlphaFoldDB" id="A0A9N9FBN2"/>
<reference evidence="1" key="1">
    <citation type="submission" date="2021-06" db="EMBL/GenBank/DDBJ databases">
        <authorList>
            <person name="Kallberg Y."/>
            <person name="Tangrot J."/>
            <person name="Rosling A."/>
        </authorList>
    </citation>
    <scope>NUCLEOTIDE SEQUENCE</scope>
    <source>
        <strain evidence="1">MA453B</strain>
    </source>
</reference>